<proteinExistence type="predicted"/>
<keyword evidence="2" id="KW-1185">Reference proteome</keyword>
<dbReference type="EMBL" id="AZBU02000001">
    <property type="protein sequence ID" value="TMS34058.1"/>
    <property type="molecule type" value="Genomic_DNA"/>
</dbReference>
<organism evidence="1 2">
    <name type="scientific">Steinernema carpocapsae</name>
    <name type="common">Entomopathogenic nematode</name>
    <dbReference type="NCBI Taxonomy" id="34508"/>
    <lineage>
        <taxon>Eukaryota</taxon>
        <taxon>Metazoa</taxon>
        <taxon>Ecdysozoa</taxon>
        <taxon>Nematoda</taxon>
        <taxon>Chromadorea</taxon>
        <taxon>Rhabditida</taxon>
        <taxon>Tylenchina</taxon>
        <taxon>Panagrolaimomorpha</taxon>
        <taxon>Strongyloidoidea</taxon>
        <taxon>Steinernematidae</taxon>
        <taxon>Steinernema</taxon>
    </lineage>
</organism>
<dbReference type="AlphaFoldDB" id="A0A4U8UQY2"/>
<reference evidence="1 2" key="1">
    <citation type="journal article" date="2015" name="Genome Biol.">
        <title>Comparative genomics of Steinernema reveals deeply conserved gene regulatory networks.</title>
        <authorList>
            <person name="Dillman A.R."/>
            <person name="Macchietto M."/>
            <person name="Porter C.F."/>
            <person name="Rogers A."/>
            <person name="Williams B."/>
            <person name="Antoshechkin I."/>
            <person name="Lee M.M."/>
            <person name="Goodwin Z."/>
            <person name="Lu X."/>
            <person name="Lewis E.E."/>
            <person name="Goodrich-Blair H."/>
            <person name="Stock S.P."/>
            <person name="Adams B.J."/>
            <person name="Sternberg P.W."/>
            <person name="Mortazavi A."/>
        </authorList>
    </citation>
    <scope>NUCLEOTIDE SEQUENCE [LARGE SCALE GENOMIC DNA]</scope>
    <source>
        <strain evidence="1 2">ALL</strain>
    </source>
</reference>
<evidence type="ECO:0000313" key="1">
    <source>
        <dbReference type="EMBL" id="TMS34058.1"/>
    </source>
</evidence>
<protein>
    <submittedName>
        <fullName evidence="1">Uncharacterized protein</fullName>
    </submittedName>
</protein>
<gene>
    <name evidence="1" type="ORF">L596_001713</name>
</gene>
<sequence>MRARSDRHWLERVNEECSSREYCSLEEQHVRDKDWDGQPLEICSHINPKPKTDKGKLQRLKATPVLGNANREASDAHAKVPASSHQQQLQYHVSFMGRCVARGVWVN</sequence>
<accession>A0A4U8UQY2</accession>
<dbReference type="Proteomes" id="UP000298663">
    <property type="component" value="Unassembled WGS sequence"/>
</dbReference>
<evidence type="ECO:0000313" key="2">
    <source>
        <dbReference type="Proteomes" id="UP000298663"/>
    </source>
</evidence>
<name>A0A4U8UQY2_STECR</name>
<reference evidence="1 2" key="2">
    <citation type="journal article" date="2019" name="G3 (Bethesda)">
        <title>Hybrid Assembly of the Genome of the Entomopathogenic Nematode Steinernema carpocapsae Identifies the X-Chromosome.</title>
        <authorList>
            <person name="Serra L."/>
            <person name="Macchietto M."/>
            <person name="Macias-Munoz A."/>
            <person name="McGill C.J."/>
            <person name="Rodriguez I.M."/>
            <person name="Rodriguez B."/>
            <person name="Murad R."/>
            <person name="Mortazavi A."/>
        </authorList>
    </citation>
    <scope>NUCLEOTIDE SEQUENCE [LARGE SCALE GENOMIC DNA]</scope>
    <source>
        <strain evidence="1 2">ALL</strain>
    </source>
</reference>
<comment type="caution">
    <text evidence="1">The sequence shown here is derived from an EMBL/GenBank/DDBJ whole genome shotgun (WGS) entry which is preliminary data.</text>
</comment>